<keyword evidence="2" id="KW-1185">Reference proteome</keyword>
<dbReference type="Proteomes" id="UP000765845">
    <property type="component" value="Unassembled WGS sequence"/>
</dbReference>
<protein>
    <submittedName>
        <fullName evidence="1">Uncharacterized protein</fullName>
    </submittedName>
</protein>
<reference evidence="1 2" key="1">
    <citation type="submission" date="2020-04" db="EMBL/GenBank/DDBJ databases">
        <authorList>
            <person name="Yoon J."/>
        </authorList>
    </citation>
    <scope>NUCLEOTIDE SEQUENCE [LARGE SCALE GENOMIC DNA]</scope>
    <source>
        <strain evidence="1 2">KMU-166</strain>
    </source>
</reference>
<evidence type="ECO:0000313" key="2">
    <source>
        <dbReference type="Proteomes" id="UP000765845"/>
    </source>
</evidence>
<name>A0ABX1GDP1_9GAMM</name>
<accession>A0ABX1GDP1</accession>
<gene>
    <name evidence="1" type="ORF">HCU74_03655</name>
</gene>
<proteinExistence type="predicted"/>
<dbReference type="EMBL" id="JAAWWK010000001">
    <property type="protein sequence ID" value="NKI16512.1"/>
    <property type="molecule type" value="Genomic_DNA"/>
</dbReference>
<evidence type="ECO:0000313" key="1">
    <source>
        <dbReference type="EMBL" id="NKI16512.1"/>
    </source>
</evidence>
<comment type="caution">
    <text evidence="1">The sequence shown here is derived from an EMBL/GenBank/DDBJ whole genome shotgun (WGS) entry which is preliminary data.</text>
</comment>
<organism evidence="1 2">
    <name type="scientific">Spongiibacter thalassae</name>
    <dbReference type="NCBI Taxonomy" id="2721624"/>
    <lineage>
        <taxon>Bacteria</taxon>
        <taxon>Pseudomonadati</taxon>
        <taxon>Pseudomonadota</taxon>
        <taxon>Gammaproteobacteria</taxon>
        <taxon>Cellvibrionales</taxon>
        <taxon>Spongiibacteraceae</taxon>
        <taxon>Spongiibacter</taxon>
    </lineage>
</organism>
<sequence>MKSSKSTMVFWFVGAFVVLVFYASLSYTRKGEILSTMTGEVQRCEVLGEKTANSLLHATIRSEKGDYIIAKLDDCSVGMEVVILVKRGVLYFNTVFSAQNL</sequence>
<dbReference type="RefSeq" id="WP_168449029.1">
    <property type="nucleotide sequence ID" value="NZ_JAAWWK010000001.1"/>
</dbReference>